<dbReference type="InterPro" id="IPR009665">
    <property type="entry name" value="YyaC"/>
</dbReference>
<proteinExistence type="predicted"/>
<evidence type="ECO:0000313" key="1">
    <source>
        <dbReference type="EMBL" id="MFC3041054.1"/>
    </source>
</evidence>
<protein>
    <submittedName>
        <fullName evidence="1">Spore protease YyaC</fullName>
    </submittedName>
</protein>
<dbReference type="GO" id="GO:0008233">
    <property type="term" value="F:peptidase activity"/>
    <property type="evidence" value="ECO:0007669"/>
    <property type="project" value="UniProtKB-KW"/>
</dbReference>
<dbReference type="InterPro" id="IPR023430">
    <property type="entry name" value="Pept_HybD-like_dom_sf"/>
</dbReference>
<dbReference type="EMBL" id="JBHRSA010000046">
    <property type="protein sequence ID" value="MFC3041054.1"/>
    <property type="molecule type" value="Genomic_DNA"/>
</dbReference>
<name>A0ABV7CXW6_9BACI</name>
<keyword evidence="1" id="KW-0378">Hydrolase</keyword>
<evidence type="ECO:0000313" key="2">
    <source>
        <dbReference type="Proteomes" id="UP001595279"/>
    </source>
</evidence>
<dbReference type="NCBIfam" id="TIGR02841">
    <property type="entry name" value="spore_YyaC"/>
    <property type="match status" value="1"/>
</dbReference>
<dbReference type="GO" id="GO:0006508">
    <property type="term" value="P:proteolysis"/>
    <property type="evidence" value="ECO:0007669"/>
    <property type="project" value="UniProtKB-KW"/>
</dbReference>
<reference evidence="2" key="1">
    <citation type="journal article" date="2019" name="Int. J. Syst. Evol. Microbiol.">
        <title>The Global Catalogue of Microorganisms (GCM) 10K type strain sequencing project: providing services to taxonomists for standard genome sequencing and annotation.</title>
        <authorList>
            <consortium name="The Broad Institute Genomics Platform"/>
            <consortium name="The Broad Institute Genome Sequencing Center for Infectious Disease"/>
            <person name="Wu L."/>
            <person name="Ma J."/>
        </authorList>
    </citation>
    <scope>NUCLEOTIDE SEQUENCE [LARGE SCALE GENOMIC DNA]</scope>
    <source>
        <strain evidence="2">KCTC 13128</strain>
    </source>
</reference>
<organism evidence="1 2">
    <name type="scientific">Virgibacillus xinjiangensis</name>
    <dbReference type="NCBI Taxonomy" id="393090"/>
    <lineage>
        <taxon>Bacteria</taxon>
        <taxon>Bacillati</taxon>
        <taxon>Bacillota</taxon>
        <taxon>Bacilli</taxon>
        <taxon>Bacillales</taxon>
        <taxon>Bacillaceae</taxon>
        <taxon>Virgibacillus</taxon>
    </lineage>
</organism>
<keyword evidence="2" id="KW-1185">Reference proteome</keyword>
<dbReference type="Proteomes" id="UP001595279">
    <property type="component" value="Unassembled WGS sequence"/>
</dbReference>
<accession>A0ABV7CXW6</accession>
<keyword evidence="1" id="KW-0645">Protease</keyword>
<dbReference type="RefSeq" id="WP_390273025.1">
    <property type="nucleotide sequence ID" value="NZ_JBHRSA010000046.1"/>
</dbReference>
<gene>
    <name evidence="1" type="primary">yyaC</name>
    <name evidence="1" type="ORF">ACFOGI_12475</name>
</gene>
<sequence length="208" mass="22628">MNLKKRFGLQQENFRMLHTNPDLQDEMLAKIFSWIPKQPKECVVVCIGTDRSTGDALGPLTGTYLTEMQPKNLTIYGTLKYPVHATNLSDYIQLIGEAHQQSFIIAIDAGLGKSGSVGYLIAGKGSIKPGAALNKPLPPVGDVHITGVVNVGGFMEASVLQNTRLSIVSDMAHKTADLLSGFDRQLSREKFSPSLGLKSNKKGTLHYM</sequence>
<comment type="caution">
    <text evidence="1">The sequence shown here is derived from an EMBL/GenBank/DDBJ whole genome shotgun (WGS) entry which is preliminary data.</text>
</comment>
<dbReference type="Pfam" id="PF06866">
    <property type="entry name" value="DUF1256"/>
    <property type="match status" value="1"/>
</dbReference>
<dbReference type="SUPFAM" id="SSF53163">
    <property type="entry name" value="HybD-like"/>
    <property type="match status" value="1"/>
</dbReference>